<dbReference type="InterPro" id="IPR006297">
    <property type="entry name" value="EF-4"/>
</dbReference>
<dbReference type="GO" id="GO:0045727">
    <property type="term" value="P:positive regulation of translation"/>
    <property type="evidence" value="ECO:0007669"/>
    <property type="project" value="TreeGrafter"/>
</dbReference>
<name>A0A6V7XB28_MELEN</name>
<reference evidence="7 8" key="1">
    <citation type="submission" date="2020-08" db="EMBL/GenBank/DDBJ databases">
        <authorList>
            <person name="Koutsovoulos G."/>
            <person name="Danchin GJ E."/>
        </authorList>
    </citation>
    <scope>NUCLEOTIDE SEQUENCE [LARGE SCALE GENOMIC DNA]</scope>
</reference>
<comment type="similarity">
    <text evidence="1">Belongs to the TRAFAC class translation factor GTPase superfamily. Classic translation factor GTPase family. LepA subfamily.</text>
</comment>
<dbReference type="Gene3D" id="3.30.70.2570">
    <property type="entry name" value="Elongation factor 4, C-terminal domain"/>
    <property type="match status" value="1"/>
</dbReference>
<dbReference type="PANTHER" id="PTHR43512">
    <property type="entry name" value="TRANSLATION FACTOR GUF1-RELATED"/>
    <property type="match status" value="1"/>
</dbReference>
<dbReference type="OrthoDB" id="1074at2759"/>
<comment type="caution">
    <text evidence="7">The sequence shown here is derived from an EMBL/GenBank/DDBJ whole genome shotgun (WGS) entry which is preliminary data.</text>
</comment>
<dbReference type="NCBIfam" id="TIGR00231">
    <property type="entry name" value="small_GTP"/>
    <property type="match status" value="1"/>
</dbReference>
<keyword evidence="4" id="KW-0342">GTP-binding</keyword>
<organism evidence="7 8">
    <name type="scientific">Meloidogyne enterolobii</name>
    <name type="common">Root-knot nematode worm</name>
    <name type="synonym">Meloidogyne mayaguensis</name>
    <dbReference type="NCBI Taxonomy" id="390850"/>
    <lineage>
        <taxon>Eukaryota</taxon>
        <taxon>Metazoa</taxon>
        <taxon>Ecdysozoa</taxon>
        <taxon>Nematoda</taxon>
        <taxon>Chromadorea</taxon>
        <taxon>Rhabditida</taxon>
        <taxon>Tylenchina</taxon>
        <taxon>Tylenchomorpha</taxon>
        <taxon>Tylenchoidea</taxon>
        <taxon>Meloidogynidae</taxon>
        <taxon>Meloidogyninae</taxon>
        <taxon>Meloidogyne</taxon>
    </lineage>
</organism>
<dbReference type="GO" id="GO:0003924">
    <property type="term" value="F:GTPase activity"/>
    <property type="evidence" value="ECO:0007669"/>
    <property type="project" value="InterPro"/>
</dbReference>
<dbReference type="FunFam" id="2.40.30.10:FF:000015">
    <property type="entry name" value="Translation factor GUF1, mitochondrial"/>
    <property type="match status" value="1"/>
</dbReference>
<dbReference type="InterPro" id="IPR038363">
    <property type="entry name" value="LepA_C_sf"/>
</dbReference>
<dbReference type="InterPro" id="IPR009000">
    <property type="entry name" value="Transl_B-barrel_sf"/>
</dbReference>
<dbReference type="InterPro" id="IPR000795">
    <property type="entry name" value="T_Tr_GTP-bd_dom"/>
</dbReference>
<keyword evidence="3" id="KW-0378">Hydrolase</keyword>
<evidence type="ECO:0000313" key="8">
    <source>
        <dbReference type="Proteomes" id="UP000580250"/>
    </source>
</evidence>
<evidence type="ECO:0000256" key="2">
    <source>
        <dbReference type="ARBA" id="ARBA00022741"/>
    </source>
</evidence>
<dbReference type="GO" id="GO:0097177">
    <property type="term" value="F:mitochondrial ribosome binding"/>
    <property type="evidence" value="ECO:0007669"/>
    <property type="project" value="TreeGrafter"/>
</dbReference>
<sequence>MPNFQVHYALVPRKLSPFSKFLQQHTRLFSTETKIEKFTENVLLKSLNKYTPDKIRNFAIIAHIDHGKSTLSDRLLQLTNVIPSDSEQRYLDKLEVEKERGITVKAQTCTMFYKGRMLNLIDTPGHVDFNFEVKRSLVACGGAILLVAANQGIQAQTIFNFWDAFQAELSIIPIINKIDMALVDIDRIEKQMQTLFDFKKEEILKVSAKTGLNVPSILDAIIERIPPPNFEMKEEKSFQAHIFDSWFDHRYGVVLLLVIKHGQLKRGMSVQFFNDKERIYNVRQVGFLHPEMVPCESLTTGQVGYMYCGIKSPKDIIVGDTIFEAGNKIDLQPFMSINKIKPTVYAGLFPTESSEFERLNKAVENLCLNDSSVEIETDSSAIFGQKFLLNLHIGPKRFFLHLQNLLDGELVLLVNKFYLILIFLFLGNLHMEIFGQRLEKEYGELAVFTSPTVEYLADIVNNETIRQKRYGGKEQIVISKPSSFPSCPTDIVCYHEPVSLVSIVTPAEYFQLINSLCENARGENIETMYIDETKMLLKWRLTSGYASFDMKDDGYRECKLEKICIYLNDKQIEELSLICPSVIARKRANQMINKLKNEIPSQQIEVTIRASFGTSRKAVAQAIIKPMKKDFAGVLKGNFVADRLGKKLKHQREGKERMKNVGNVRIPHQAFLNVLRK</sequence>
<dbReference type="PROSITE" id="PS00301">
    <property type="entry name" value="G_TR_1"/>
    <property type="match status" value="1"/>
</dbReference>
<protein>
    <recommendedName>
        <fullName evidence="6">Tr-type G domain-containing protein</fullName>
    </recommendedName>
</protein>
<dbReference type="InterPro" id="IPR031157">
    <property type="entry name" value="G_TR_CS"/>
</dbReference>
<evidence type="ECO:0000256" key="5">
    <source>
        <dbReference type="ARBA" id="ARBA00023136"/>
    </source>
</evidence>
<evidence type="ECO:0000256" key="4">
    <source>
        <dbReference type="ARBA" id="ARBA00023134"/>
    </source>
</evidence>
<dbReference type="PROSITE" id="PS51722">
    <property type="entry name" value="G_TR_2"/>
    <property type="match status" value="1"/>
</dbReference>
<proteinExistence type="inferred from homology"/>
<dbReference type="SUPFAM" id="SSF52540">
    <property type="entry name" value="P-loop containing nucleoside triphosphate hydrolases"/>
    <property type="match status" value="1"/>
</dbReference>
<dbReference type="InterPro" id="IPR013842">
    <property type="entry name" value="LepA_CTD"/>
</dbReference>
<dbReference type="Gene3D" id="3.30.70.870">
    <property type="entry name" value="Elongation Factor G (Translational Gtpase), domain 3"/>
    <property type="match status" value="1"/>
</dbReference>
<keyword evidence="2" id="KW-0547">Nucleotide-binding</keyword>
<feature type="domain" description="Tr-type G" evidence="6">
    <location>
        <begin position="53"/>
        <end position="229"/>
    </location>
</feature>
<dbReference type="Gene3D" id="3.30.70.240">
    <property type="match status" value="1"/>
</dbReference>
<dbReference type="FunFam" id="3.40.50.300:FF:000078">
    <property type="entry name" value="Elongation factor 4"/>
    <property type="match status" value="1"/>
</dbReference>
<dbReference type="GO" id="GO:0005739">
    <property type="term" value="C:mitochondrion"/>
    <property type="evidence" value="ECO:0007669"/>
    <property type="project" value="TreeGrafter"/>
</dbReference>
<evidence type="ECO:0000313" key="7">
    <source>
        <dbReference type="EMBL" id="CAD2196392.1"/>
    </source>
</evidence>
<dbReference type="Pfam" id="PF06421">
    <property type="entry name" value="LepA_C"/>
    <property type="match status" value="1"/>
</dbReference>
<dbReference type="PANTHER" id="PTHR43512:SF7">
    <property type="entry name" value="TRANSLATION FACTOR GUF1, MITOCHONDRIAL"/>
    <property type="match status" value="1"/>
</dbReference>
<gene>
    <name evidence="7" type="ORF">MENT_LOCUS49557</name>
</gene>
<keyword evidence="5" id="KW-0472">Membrane</keyword>
<dbReference type="PRINTS" id="PR00315">
    <property type="entry name" value="ELONGATNFCT"/>
</dbReference>
<dbReference type="Gene3D" id="2.40.30.10">
    <property type="entry name" value="Translation factors"/>
    <property type="match status" value="1"/>
</dbReference>
<dbReference type="Gene3D" id="3.40.50.300">
    <property type="entry name" value="P-loop containing nucleotide triphosphate hydrolases"/>
    <property type="match status" value="1"/>
</dbReference>
<dbReference type="InterPro" id="IPR035647">
    <property type="entry name" value="EFG_III/V"/>
</dbReference>
<dbReference type="Proteomes" id="UP000580250">
    <property type="component" value="Unassembled WGS sequence"/>
</dbReference>
<dbReference type="SUPFAM" id="SSF50447">
    <property type="entry name" value="Translation proteins"/>
    <property type="match status" value="1"/>
</dbReference>
<dbReference type="AlphaFoldDB" id="A0A6V7XB28"/>
<dbReference type="GO" id="GO:0005525">
    <property type="term" value="F:GTP binding"/>
    <property type="evidence" value="ECO:0007669"/>
    <property type="project" value="UniProtKB-KW"/>
</dbReference>
<accession>A0A6V7XB28</accession>
<evidence type="ECO:0000256" key="1">
    <source>
        <dbReference type="ARBA" id="ARBA00005454"/>
    </source>
</evidence>
<dbReference type="InterPro" id="IPR027417">
    <property type="entry name" value="P-loop_NTPase"/>
</dbReference>
<dbReference type="SUPFAM" id="SSF54980">
    <property type="entry name" value="EF-G C-terminal domain-like"/>
    <property type="match status" value="1"/>
</dbReference>
<dbReference type="EMBL" id="CAJEWN010001311">
    <property type="protein sequence ID" value="CAD2196392.1"/>
    <property type="molecule type" value="Genomic_DNA"/>
</dbReference>
<evidence type="ECO:0000256" key="3">
    <source>
        <dbReference type="ARBA" id="ARBA00022801"/>
    </source>
</evidence>
<evidence type="ECO:0000259" key="6">
    <source>
        <dbReference type="PROSITE" id="PS51722"/>
    </source>
</evidence>
<dbReference type="Pfam" id="PF00009">
    <property type="entry name" value="GTP_EFTU"/>
    <property type="match status" value="1"/>
</dbReference>
<dbReference type="InterPro" id="IPR005225">
    <property type="entry name" value="Small_GTP-bd"/>
</dbReference>